<gene>
    <name evidence="1" type="ORF">O9G_005404</name>
</gene>
<sequence>MDPHYKLILYLTRKYENSTMTYDKKEKIFNFTFGEKRHHLSMTKEGYIIPGASVFDIVDICEALASSKDEEKILPLIDHHNLFYFSKGYLKSLNLEQINSIDDAVLFRYNNMLYNAGLLHASFLLDWDFLAPRLHQQRIKYRKVNP</sequence>
<protein>
    <submittedName>
        <fullName evidence="1">Uncharacterized protein</fullName>
    </submittedName>
</protein>
<reference evidence="1 2" key="1">
    <citation type="journal article" date="2013" name="Curr. Biol.">
        <title>Shared signatures of parasitism and phylogenomics unite Cryptomycota and microsporidia.</title>
        <authorList>
            <person name="James T.Y."/>
            <person name="Pelin A."/>
            <person name="Bonen L."/>
            <person name="Ahrendt S."/>
            <person name="Sain D."/>
            <person name="Corradi N."/>
            <person name="Stajich J.E."/>
        </authorList>
    </citation>
    <scope>NUCLEOTIDE SEQUENCE [LARGE SCALE GENOMIC DNA]</scope>
    <source>
        <strain evidence="1 2">CSF55</strain>
    </source>
</reference>
<evidence type="ECO:0000313" key="1">
    <source>
        <dbReference type="EMBL" id="EPZ35767.1"/>
    </source>
</evidence>
<dbReference type="Proteomes" id="UP000030755">
    <property type="component" value="Unassembled WGS sequence"/>
</dbReference>
<dbReference type="HOGENOM" id="CLU_1778524_0_0_1"/>
<proteinExistence type="predicted"/>
<keyword evidence="2" id="KW-1185">Reference proteome</keyword>
<dbReference type="EMBL" id="KE560759">
    <property type="protein sequence ID" value="EPZ35767.1"/>
    <property type="molecule type" value="Genomic_DNA"/>
</dbReference>
<accession>A0A075B3U1</accession>
<evidence type="ECO:0000313" key="2">
    <source>
        <dbReference type="Proteomes" id="UP000030755"/>
    </source>
</evidence>
<organism evidence="1 2">
    <name type="scientific">Rozella allomycis (strain CSF55)</name>
    <dbReference type="NCBI Taxonomy" id="988480"/>
    <lineage>
        <taxon>Eukaryota</taxon>
        <taxon>Fungi</taxon>
        <taxon>Fungi incertae sedis</taxon>
        <taxon>Cryptomycota</taxon>
        <taxon>Cryptomycota incertae sedis</taxon>
        <taxon>Rozella</taxon>
    </lineage>
</organism>
<dbReference type="AlphaFoldDB" id="A0A075B3U1"/>
<name>A0A075B3U1_ROZAC</name>